<dbReference type="Gene3D" id="1.20.1050.10">
    <property type="match status" value="1"/>
</dbReference>
<gene>
    <name evidence="6" type="primary">DHAR_1</name>
    <name evidence="6" type="ORF">FRACYDRAFT_229440</name>
</gene>
<dbReference type="OrthoDB" id="1935530at2759"/>
<evidence type="ECO:0000256" key="4">
    <source>
        <dbReference type="SAM" id="Coils"/>
    </source>
</evidence>
<dbReference type="InParanoid" id="A0A1E7EPI1"/>
<evidence type="ECO:0000313" key="7">
    <source>
        <dbReference type="Proteomes" id="UP000095751"/>
    </source>
</evidence>
<dbReference type="EMBL" id="KV784384">
    <property type="protein sequence ID" value="OEU07775.1"/>
    <property type="molecule type" value="Genomic_DNA"/>
</dbReference>
<dbReference type="GO" id="GO:0033355">
    <property type="term" value="P:ascorbate glutathione cycle"/>
    <property type="evidence" value="ECO:0007669"/>
    <property type="project" value="InterPro"/>
</dbReference>
<feature type="coiled-coil region" evidence="4">
    <location>
        <begin position="105"/>
        <end position="171"/>
    </location>
</feature>
<keyword evidence="1" id="KW-0808">Transferase</keyword>
<comment type="similarity">
    <text evidence="2">Belongs to the GST superfamily. DHAR family.</text>
</comment>
<comment type="catalytic activity">
    <reaction evidence="3">
        <text>L-dehydroascorbate + 2 glutathione = glutathione disulfide + L-ascorbate</text>
        <dbReference type="Rhea" id="RHEA:24424"/>
        <dbReference type="ChEBI" id="CHEBI:38290"/>
        <dbReference type="ChEBI" id="CHEBI:57925"/>
        <dbReference type="ChEBI" id="CHEBI:58297"/>
        <dbReference type="ChEBI" id="CHEBI:58539"/>
        <dbReference type="EC" id="1.8.5.1"/>
    </reaction>
</comment>
<evidence type="ECO:0000256" key="1">
    <source>
        <dbReference type="ARBA" id="ARBA00022679"/>
    </source>
</evidence>
<dbReference type="Pfam" id="PF13417">
    <property type="entry name" value="GST_N_3"/>
    <property type="match status" value="1"/>
</dbReference>
<dbReference type="Proteomes" id="UP000095751">
    <property type="component" value="Unassembled WGS sequence"/>
</dbReference>
<dbReference type="Gene3D" id="3.40.30.10">
    <property type="entry name" value="Glutaredoxin"/>
    <property type="match status" value="1"/>
</dbReference>
<proteinExistence type="inferred from homology"/>
<dbReference type="InterPro" id="IPR036249">
    <property type="entry name" value="Thioredoxin-like_sf"/>
</dbReference>
<evidence type="ECO:0000259" key="5">
    <source>
        <dbReference type="PROSITE" id="PS50404"/>
    </source>
</evidence>
<dbReference type="InterPro" id="IPR044627">
    <property type="entry name" value="DHAR1/2/3/4"/>
</dbReference>
<name>A0A1E7EPI1_9STRA</name>
<dbReference type="KEGG" id="fcy:FRACYDRAFT_229440"/>
<dbReference type="PROSITE" id="PS50404">
    <property type="entry name" value="GST_NTER"/>
    <property type="match status" value="1"/>
</dbReference>
<dbReference type="PANTHER" id="PTHR44420">
    <property type="entry name" value="GLUTATHIONE S-TRANSFERASE DHAR2-RELATED"/>
    <property type="match status" value="1"/>
</dbReference>
<keyword evidence="7" id="KW-1185">Reference proteome</keyword>
<organism evidence="6 7">
    <name type="scientific">Fragilariopsis cylindrus CCMP1102</name>
    <dbReference type="NCBI Taxonomy" id="635003"/>
    <lineage>
        <taxon>Eukaryota</taxon>
        <taxon>Sar</taxon>
        <taxon>Stramenopiles</taxon>
        <taxon>Ochrophyta</taxon>
        <taxon>Bacillariophyta</taxon>
        <taxon>Bacillariophyceae</taxon>
        <taxon>Bacillariophycidae</taxon>
        <taxon>Bacillariales</taxon>
        <taxon>Bacillariaceae</taxon>
        <taxon>Fragilariopsis</taxon>
    </lineage>
</organism>
<feature type="domain" description="GST N-terminal" evidence="5">
    <location>
        <begin position="28"/>
        <end position="105"/>
    </location>
</feature>
<accession>A0A1E7EPI1</accession>
<dbReference type="SUPFAM" id="SSF47616">
    <property type="entry name" value="GST C-terminal domain-like"/>
    <property type="match status" value="1"/>
</dbReference>
<dbReference type="SUPFAM" id="SSF52833">
    <property type="entry name" value="Thioredoxin-like"/>
    <property type="match status" value="1"/>
</dbReference>
<dbReference type="GO" id="GO:0016740">
    <property type="term" value="F:transferase activity"/>
    <property type="evidence" value="ECO:0007669"/>
    <property type="project" value="UniProtKB-KW"/>
</dbReference>
<evidence type="ECO:0000256" key="3">
    <source>
        <dbReference type="ARBA" id="ARBA00049544"/>
    </source>
</evidence>
<dbReference type="GO" id="GO:0045174">
    <property type="term" value="F:glutathione dehydrogenase (ascorbate) activity"/>
    <property type="evidence" value="ECO:0007669"/>
    <property type="project" value="UniProtKB-EC"/>
</dbReference>
<reference evidence="6 7" key="1">
    <citation type="submission" date="2016-09" db="EMBL/GenBank/DDBJ databases">
        <title>Extensive genetic diversity and differential bi-allelic expression allows diatom success in the polar Southern Ocean.</title>
        <authorList>
            <consortium name="DOE Joint Genome Institute"/>
            <person name="Mock T."/>
            <person name="Otillar R.P."/>
            <person name="Strauss J."/>
            <person name="Dupont C."/>
            <person name="Frickenhaus S."/>
            <person name="Maumus F."/>
            <person name="Mcmullan M."/>
            <person name="Sanges R."/>
            <person name="Schmutz J."/>
            <person name="Toseland A."/>
            <person name="Valas R."/>
            <person name="Veluchamy A."/>
            <person name="Ward B.J."/>
            <person name="Allen A."/>
            <person name="Barry K."/>
            <person name="Falciatore A."/>
            <person name="Ferrante M."/>
            <person name="Fortunato A.E."/>
            <person name="Gloeckner G."/>
            <person name="Gruber A."/>
            <person name="Hipkin R."/>
            <person name="Janech M."/>
            <person name="Kroth P."/>
            <person name="Leese F."/>
            <person name="Lindquist E."/>
            <person name="Lyon B.R."/>
            <person name="Martin J."/>
            <person name="Mayer C."/>
            <person name="Parker M."/>
            <person name="Quesneville H."/>
            <person name="Raymond J."/>
            <person name="Uhlig C."/>
            <person name="Valentin K.U."/>
            <person name="Worden A.Z."/>
            <person name="Armbrust E.V."/>
            <person name="Bowler C."/>
            <person name="Green B."/>
            <person name="Moulton V."/>
            <person name="Van Oosterhout C."/>
            <person name="Grigoriev I."/>
        </authorList>
    </citation>
    <scope>NUCLEOTIDE SEQUENCE [LARGE SCALE GENOMIC DNA]</scope>
    <source>
        <strain evidence="6 7">CCMP1102</strain>
    </source>
</reference>
<dbReference type="InterPro" id="IPR036282">
    <property type="entry name" value="Glutathione-S-Trfase_C_sf"/>
</dbReference>
<dbReference type="InterPro" id="IPR004045">
    <property type="entry name" value="Glutathione_S-Trfase_N"/>
</dbReference>
<dbReference type="AlphaFoldDB" id="A0A1E7EPI1"/>
<keyword evidence="4" id="KW-0175">Coiled coil</keyword>
<evidence type="ECO:0000313" key="6">
    <source>
        <dbReference type="EMBL" id="OEU07775.1"/>
    </source>
</evidence>
<dbReference type="PANTHER" id="PTHR44420:SF2">
    <property type="entry name" value="GLUTATHIONE S-TRANSFERASE DHAR2-RELATED"/>
    <property type="match status" value="1"/>
</dbReference>
<protein>
    <submittedName>
        <fullName evidence="6">Putative dehydroascorbate reductase</fullName>
    </submittedName>
</protein>
<sequence>MAIRKRGLETRIEGPTPTEDGMILYLKAGEDGISVGDCPFGQNIRMVLEEKNIPYQVKPCTQDTKPNWLVDYYDGQLPALRHKKECYIESNIIVSYLDYFFPSTKTETIENKKESKSNLEDAEENALVGFFPSIARYLKDDETNENNDETLEVLKENLDNLENHFKDLCDDDQNKWCYLDGSQTNFSNIDCRIVPQLYHLSVASKEFKENGQPNLEEDYPFIYKYLQQSMTRDSFINTKYAEETIIWGWNNARQQQQVQQE</sequence>
<evidence type="ECO:0000256" key="2">
    <source>
        <dbReference type="ARBA" id="ARBA00024194"/>
    </source>
</evidence>